<accession>A0A6G4MUZ5</accession>
<reference evidence="1" key="1">
    <citation type="submission" date="2020-02" db="EMBL/GenBank/DDBJ databases">
        <title>WGS of Carbapenem-Resistant Enterobacteriaceae.</title>
        <authorList>
            <person name="Tokajian S."/>
            <person name="El Chaar M."/>
            <person name="El Khoury M."/>
        </authorList>
    </citation>
    <scope>NUCLEOTIDE SEQUENCE</scope>
    <source>
        <strain evidence="1">EHM_71</strain>
    </source>
</reference>
<dbReference type="RefSeq" id="WP_045332200.1">
    <property type="nucleotide sequence ID" value="NZ_CP049046.1"/>
</dbReference>
<evidence type="ECO:0000313" key="1">
    <source>
        <dbReference type="EMBL" id="NGF44956.1"/>
    </source>
</evidence>
<organism evidence="1">
    <name type="scientific">Enterobacter hormaechei</name>
    <dbReference type="NCBI Taxonomy" id="158836"/>
    <lineage>
        <taxon>Bacteria</taxon>
        <taxon>Pseudomonadati</taxon>
        <taxon>Pseudomonadota</taxon>
        <taxon>Gammaproteobacteria</taxon>
        <taxon>Enterobacterales</taxon>
        <taxon>Enterobacteriaceae</taxon>
        <taxon>Enterobacter</taxon>
        <taxon>Enterobacter cloacae complex</taxon>
    </lineage>
</organism>
<dbReference type="EMBL" id="JAAJRM010000014">
    <property type="protein sequence ID" value="NGF44956.1"/>
    <property type="molecule type" value="Genomic_DNA"/>
</dbReference>
<gene>
    <name evidence="1" type="ORF">G5635_21405</name>
</gene>
<comment type="caution">
    <text evidence="1">The sequence shown here is derived from an EMBL/GenBank/DDBJ whole genome shotgun (WGS) entry which is preliminary data.</text>
</comment>
<dbReference type="Gene3D" id="3.30.50.20">
    <property type="entry name" value="prophage-derive protein ybcO"/>
    <property type="match status" value="1"/>
</dbReference>
<dbReference type="AlphaFoldDB" id="A0A6G4MUZ5"/>
<proteinExistence type="predicted"/>
<protein>
    <submittedName>
        <fullName evidence="1">DUF1364 domain-containing protein</fullName>
    </submittedName>
</protein>
<sequence length="97" mass="10555">MGVSVAIYRSKKWLAAVGQNERCVLCGAWGTQVAHRNEGKGMGLKTDDCATAALCVCCHDSIDNGNKLNRDERRQLMDRAIVLTVIEVARRGLVVPA</sequence>
<name>A0A6G4MUZ5_9ENTR</name>